<accession>A0A178K9B2</accession>
<dbReference type="InterPro" id="IPR031582">
    <property type="entry name" value="TadF"/>
</dbReference>
<keyword evidence="1" id="KW-0472">Membrane</keyword>
<dbReference type="Proteomes" id="UP000078503">
    <property type="component" value="Unassembled WGS sequence"/>
</dbReference>
<dbReference type="RefSeq" id="WP_068332076.1">
    <property type="nucleotide sequence ID" value="NZ_LVHF01000028.1"/>
</dbReference>
<name>A0A178K9B2_9GAMM</name>
<sequence length="171" mass="19152">MKKQQGTFSIELTFVLIGMTALLFFIFDLGLQVIQKSQLHRTSYSLVSILKERKAFYSPNSRVTNWDINQSQAQQILDMAKRLQGNSAQLRVNIGFKSGEKTEVKFYAGDLSIPCQSVPIGNNMTEGGKHDLNVYRVTVCKKVPAFYEKAMTADTAKTSRVISSTSIFVGR</sequence>
<dbReference type="STRING" id="858640.A3K86_13860"/>
<evidence type="ECO:0008006" key="4">
    <source>
        <dbReference type="Google" id="ProtNLM"/>
    </source>
</evidence>
<gene>
    <name evidence="2" type="ORF">A3K86_13860</name>
</gene>
<dbReference type="AlphaFoldDB" id="A0A178K9B2"/>
<dbReference type="Pfam" id="PF16964">
    <property type="entry name" value="TadF"/>
    <property type="match status" value="1"/>
</dbReference>
<dbReference type="EMBL" id="LVHF01000028">
    <property type="protein sequence ID" value="OAN13656.1"/>
    <property type="molecule type" value="Genomic_DNA"/>
</dbReference>
<keyword evidence="1" id="KW-0812">Transmembrane</keyword>
<evidence type="ECO:0000313" key="3">
    <source>
        <dbReference type="Proteomes" id="UP000078503"/>
    </source>
</evidence>
<comment type="caution">
    <text evidence="2">The sequence shown here is derived from an EMBL/GenBank/DDBJ whole genome shotgun (WGS) entry which is preliminary data.</text>
</comment>
<keyword evidence="3" id="KW-1185">Reference proteome</keyword>
<reference evidence="2 3" key="1">
    <citation type="submission" date="2016-03" db="EMBL/GenBank/DDBJ databases">
        <title>Photobacterium proteolyticum sp. nov. a protease producing bacterium isolated from ocean sediments of Laizhou Bay.</title>
        <authorList>
            <person name="Li Y."/>
        </authorList>
    </citation>
    <scope>NUCLEOTIDE SEQUENCE [LARGE SCALE GENOMIC DNA]</scope>
    <source>
        <strain evidence="2 3">R-40508</strain>
    </source>
</reference>
<feature type="transmembrane region" description="Helical" evidence="1">
    <location>
        <begin position="12"/>
        <end position="34"/>
    </location>
</feature>
<evidence type="ECO:0000256" key="1">
    <source>
        <dbReference type="SAM" id="Phobius"/>
    </source>
</evidence>
<organism evidence="2 3">
    <name type="scientific">Photobacterium jeanii</name>
    <dbReference type="NCBI Taxonomy" id="858640"/>
    <lineage>
        <taxon>Bacteria</taxon>
        <taxon>Pseudomonadati</taxon>
        <taxon>Pseudomonadota</taxon>
        <taxon>Gammaproteobacteria</taxon>
        <taxon>Vibrionales</taxon>
        <taxon>Vibrionaceae</taxon>
        <taxon>Photobacterium</taxon>
    </lineage>
</organism>
<evidence type="ECO:0000313" key="2">
    <source>
        <dbReference type="EMBL" id="OAN13656.1"/>
    </source>
</evidence>
<protein>
    <recommendedName>
        <fullName evidence="4">Pilus assembly protein TadF</fullName>
    </recommendedName>
</protein>
<proteinExistence type="predicted"/>
<dbReference type="OrthoDB" id="5876198at2"/>
<keyword evidence="1" id="KW-1133">Transmembrane helix</keyword>